<keyword evidence="1" id="KW-0732">Signal</keyword>
<protein>
    <recommendedName>
        <fullName evidence="4">Secreted protein</fullName>
    </recommendedName>
</protein>
<proteinExistence type="predicted"/>
<name>A0A426Y6K1_ENSVE</name>
<dbReference type="EMBL" id="AMZH03014582">
    <property type="protein sequence ID" value="RRT47387.1"/>
    <property type="molecule type" value="Genomic_DNA"/>
</dbReference>
<evidence type="ECO:0000313" key="2">
    <source>
        <dbReference type="EMBL" id="RRT47387.1"/>
    </source>
</evidence>
<comment type="caution">
    <text evidence="2">The sequence shown here is derived from an EMBL/GenBank/DDBJ whole genome shotgun (WGS) entry which is preliminary data.</text>
</comment>
<sequence length="116" mass="13187">MLLSNVHLIMLLLGDSRGVLHEGLVMVGCIRRDLSDDQVSTSTKMVLKVQYIELEREKAPIESFLTDSIVRCHIGHYPYWFPRPRVQYMRSVALCQVRCGPVVSRCLGRAEVAKVT</sequence>
<feature type="signal peptide" evidence="1">
    <location>
        <begin position="1"/>
        <end position="18"/>
    </location>
</feature>
<evidence type="ECO:0000256" key="1">
    <source>
        <dbReference type="SAM" id="SignalP"/>
    </source>
</evidence>
<organism evidence="2 3">
    <name type="scientific">Ensete ventricosum</name>
    <name type="common">Abyssinian banana</name>
    <name type="synonym">Musa ensete</name>
    <dbReference type="NCBI Taxonomy" id="4639"/>
    <lineage>
        <taxon>Eukaryota</taxon>
        <taxon>Viridiplantae</taxon>
        <taxon>Streptophyta</taxon>
        <taxon>Embryophyta</taxon>
        <taxon>Tracheophyta</taxon>
        <taxon>Spermatophyta</taxon>
        <taxon>Magnoliopsida</taxon>
        <taxon>Liliopsida</taxon>
        <taxon>Zingiberales</taxon>
        <taxon>Musaceae</taxon>
        <taxon>Ensete</taxon>
    </lineage>
</organism>
<dbReference type="Proteomes" id="UP000287651">
    <property type="component" value="Unassembled WGS sequence"/>
</dbReference>
<reference evidence="2 3" key="1">
    <citation type="journal article" date="2014" name="Agronomy (Basel)">
        <title>A Draft Genome Sequence for Ensete ventricosum, the Drought-Tolerant Tree Against Hunger.</title>
        <authorList>
            <person name="Harrison J."/>
            <person name="Moore K.A."/>
            <person name="Paszkiewicz K."/>
            <person name="Jones T."/>
            <person name="Grant M."/>
            <person name="Ambacheew D."/>
            <person name="Muzemil S."/>
            <person name="Studholme D.J."/>
        </authorList>
    </citation>
    <scope>NUCLEOTIDE SEQUENCE [LARGE SCALE GENOMIC DNA]</scope>
</reference>
<evidence type="ECO:0008006" key="4">
    <source>
        <dbReference type="Google" id="ProtNLM"/>
    </source>
</evidence>
<feature type="chain" id="PRO_5019550790" description="Secreted protein" evidence="1">
    <location>
        <begin position="19"/>
        <end position="116"/>
    </location>
</feature>
<gene>
    <name evidence="2" type="ORF">B296_00024530</name>
</gene>
<dbReference type="AlphaFoldDB" id="A0A426Y6K1"/>
<accession>A0A426Y6K1</accession>
<evidence type="ECO:0000313" key="3">
    <source>
        <dbReference type="Proteomes" id="UP000287651"/>
    </source>
</evidence>